<feature type="region of interest" description="Disordered" evidence="1">
    <location>
        <begin position="1"/>
        <end position="23"/>
    </location>
</feature>
<evidence type="ECO:0000313" key="3">
    <source>
        <dbReference type="Proteomes" id="UP000784294"/>
    </source>
</evidence>
<reference evidence="2" key="1">
    <citation type="submission" date="2018-11" db="EMBL/GenBank/DDBJ databases">
        <authorList>
            <consortium name="Pathogen Informatics"/>
        </authorList>
    </citation>
    <scope>NUCLEOTIDE SEQUENCE</scope>
</reference>
<accession>A0A3S5A1Q3</accession>
<proteinExistence type="predicted"/>
<dbReference type="Proteomes" id="UP000784294">
    <property type="component" value="Unassembled WGS sequence"/>
</dbReference>
<organism evidence="2 3">
    <name type="scientific">Protopolystoma xenopodis</name>
    <dbReference type="NCBI Taxonomy" id="117903"/>
    <lineage>
        <taxon>Eukaryota</taxon>
        <taxon>Metazoa</taxon>
        <taxon>Spiralia</taxon>
        <taxon>Lophotrochozoa</taxon>
        <taxon>Platyhelminthes</taxon>
        <taxon>Monogenea</taxon>
        <taxon>Polyopisthocotylea</taxon>
        <taxon>Polystomatidea</taxon>
        <taxon>Polystomatidae</taxon>
        <taxon>Protopolystoma</taxon>
    </lineage>
</organism>
<keyword evidence="3" id="KW-1185">Reference proteome</keyword>
<comment type="caution">
    <text evidence="2">The sequence shown here is derived from an EMBL/GenBank/DDBJ whole genome shotgun (WGS) entry which is preliminary data.</text>
</comment>
<sequence>MGLAGLAGTGLSSGNQDSRTASSVSTLPAYLPAKRLITSPLQRLSPFPLLASICSSHSSSRPNDMTKLYFAYTSFRRMQPCLKHTHPHTHTRTDMQVPLSTCTWGQKFVEECKSMYAHVCSDKEVKREKAMYNYAPYTCRLGASVERSARGRVESSEEYRTNWQIEAAQCTRSRLADRAWK</sequence>
<protein>
    <submittedName>
        <fullName evidence="2">Uncharacterized protein</fullName>
    </submittedName>
</protein>
<evidence type="ECO:0000256" key="1">
    <source>
        <dbReference type="SAM" id="MobiDB-lite"/>
    </source>
</evidence>
<name>A0A3S5A1Q3_9PLAT</name>
<evidence type="ECO:0000313" key="2">
    <source>
        <dbReference type="EMBL" id="VEL12622.1"/>
    </source>
</evidence>
<dbReference type="AlphaFoldDB" id="A0A3S5A1Q3"/>
<gene>
    <name evidence="2" type="ORF">PXEA_LOCUS6062</name>
</gene>
<dbReference type="EMBL" id="CAAALY010015317">
    <property type="protein sequence ID" value="VEL12622.1"/>
    <property type="molecule type" value="Genomic_DNA"/>
</dbReference>